<protein>
    <submittedName>
        <fullName evidence="1">Uncharacterized protein</fullName>
    </submittedName>
</protein>
<proteinExistence type="predicted"/>
<reference evidence="1" key="1">
    <citation type="submission" date="2023-02" db="EMBL/GenBank/DDBJ databases">
        <title>Nocardiopsis ansamitocini NBRC 112285.</title>
        <authorList>
            <person name="Ichikawa N."/>
            <person name="Sato H."/>
            <person name="Tonouchi N."/>
        </authorList>
    </citation>
    <scope>NUCLEOTIDE SEQUENCE</scope>
    <source>
        <strain evidence="1">NBRC 112285</strain>
    </source>
</reference>
<keyword evidence="2" id="KW-1185">Reference proteome</keyword>
<comment type="caution">
    <text evidence="1">The sequence shown here is derived from an EMBL/GenBank/DDBJ whole genome shotgun (WGS) entry which is preliminary data.</text>
</comment>
<organism evidence="1 2">
    <name type="scientific">Nocardiopsis ansamitocini</name>
    <dbReference type="NCBI Taxonomy" id="1670832"/>
    <lineage>
        <taxon>Bacteria</taxon>
        <taxon>Bacillati</taxon>
        <taxon>Actinomycetota</taxon>
        <taxon>Actinomycetes</taxon>
        <taxon>Streptosporangiales</taxon>
        <taxon>Nocardiopsidaceae</taxon>
        <taxon>Nocardiopsis</taxon>
    </lineage>
</organism>
<evidence type="ECO:0000313" key="1">
    <source>
        <dbReference type="EMBL" id="GLU48075.1"/>
    </source>
</evidence>
<dbReference type="Proteomes" id="UP001165092">
    <property type="component" value="Unassembled WGS sequence"/>
</dbReference>
<evidence type="ECO:0000313" key="2">
    <source>
        <dbReference type="Proteomes" id="UP001165092"/>
    </source>
</evidence>
<gene>
    <name evidence="1" type="ORF">Nans01_24260</name>
</gene>
<dbReference type="EMBL" id="BSQG01000003">
    <property type="protein sequence ID" value="GLU48075.1"/>
    <property type="molecule type" value="Genomic_DNA"/>
</dbReference>
<accession>A0A9W6P6H1</accession>
<sequence length="150" mass="16203">MSPSGRDDVPERAWERPPERVLAAARAAYRMRRPGIRVAELISDSAENPPNGLRHPIGRTAGPRMLSFGVPGLLLRILVEVRGEGHDLSGQLDPAGRATVELRWADLRTEHAIGPDGAFVLRVPGPGPVSLVCTPQTGTAQPMILPWTLL</sequence>
<dbReference type="RefSeq" id="WP_285759442.1">
    <property type="nucleotide sequence ID" value="NZ_BSQG01000003.1"/>
</dbReference>
<name>A0A9W6P6H1_9ACTN</name>
<dbReference type="AlphaFoldDB" id="A0A9W6P6H1"/>